<dbReference type="InterPro" id="IPR036389">
    <property type="entry name" value="RNase_III_sf"/>
</dbReference>
<reference evidence="3 4" key="1">
    <citation type="journal article" date="2019" name="Nat. Ecol. Evol.">
        <title>Megaphylogeny resolves global patterns of mushroom evolution.</title>
        <authorList>
            <person name="Varga T."/>
            <person name="Krizsan K."/>
            <person name="Foldi C."/>
            <person name="Dima B."/>
            <person name="Sanchez-Garcia M."/>
            <person name="Sanchez-Ramirez S."/>
            <person name="Szollosi G.J."/>
            <person name="Szarkandi J.G."/>
            <person name="Papp V."/>
            <person name="Albert L."/>
            <person name="Andreopoulos W."/>
            <person name="Angelini C."/>
            <person name="Antonin V."/>
            <person name="Barry K.W."/>
            <person name="Bougher N.L."/>
            <person name="Buchanan P."/>
            <person name="Buyck B."/>
            <person name="Bense V."/>
            <person name="Catcheside P."/>
            <person name="Chovatia M."/>
            <person name="Cooper J."/>
            <person name="Damon W."/>
            <person name="Desjardin D."/>
            <person name="Finy P."/>
            <person name="Geml J."/>
            <person name="Haridas S."/>
            <person name="Hughes K."/>
            <person name="Justo A."/>
            <person name="Karasinski D."/>
            <person name="Kautmanova I."/>
            <person name="Kiss B."/>
            <person name="Kocsube S."/>
            <person name="Kotiranta H."/>
            <person name="LaButti K.M."/>
            <person name="Lechner B.E."/>
            <person name="Liimatainen K."/>
            <person name="Lipzen A."/>
            <person name="Lukacs Z."/>
            <person name="Mihaltcheva S."/>
            <person name="Morgado L.N."/>
            <person name="Niskanen T."/>
            <person name="Noordeloos M.E."/>
            <person name="Ohm R.A."/>
            <person name="Ortiz-Santana B."/>
            <person name="Ovrebo C."/>
            <person name="Racz N."/>
            <person name="Riley R."/>
            <person name="Savchenko A."/>
            <person name="Shiryaev A."/>
            <person name="Soop K."/>
            <person name="Spirin V."/>
            <person name="Szebenyi C."/>
            <person name="Tomsovsky M."/>
            <person name="Tulloss R.E."/>
            <person name="Uehling J."/>
            <person name="Grigoriev I.V."/>
            <person name="Vagvolgyi C."/>
            <person name="Papp T."/>
            <person name="Martin F.M."/>
            <person name="Miettinen O."/>
            <person name="Hibbett D.S."/>
            <person name="Nagy L.G."/>
        </authorList>
    </citation>
    <scope>NUCLEOTIDE SEQUENCE [LARGE SCALE GENOMIC DNA]</scope>
    <source>
        <strain evidence="3 4">OMC1185</strain>
    </source>
</reference>
<dbReference type="Pfam" id="PF14622">
    <property type="entry name" value="Ribonucleas_3_3"/>
    <property type="match status" value="1"/>
</dbReference>
<dbReference type="Gene3D" id="1.10.1520.10">
    <property type="entry name" value="Ribonuclease III domain"/>
    <property type="match status" value="1"/>
</dbReference>
<evidence type="ECO:0000313" key="3">
    <source>
        <dbReference type="EMBL" id="TFK49476.1"/>
    </source>
</evidence>
<dbReference type="Proteomes" id="UP000305948">
    <property type="component" value="Unassembled WGS sequence"/>
</dbReference>
<accession>A0A5C3MZ57</accession>
<feature type="region of interest" description="Disordered" evidence="1">
    <location>
        <begin position="287"/>
        <end position="352"/>
    </location>
</feature>
<feature type="compositionally biased region" description="Low complexity" evidence="1">
    <location>
        <begin position="59"/>
        <end position="72"/>
    </location>
</feature>
<dbReference type="PANTHER" id="PTHR28160">
    <property type="entry name" value="54S RIBOSOMAL PROTEIN L15, MITOCHONDRIAL"/>
    <property type="match status" value="1"/>
</dbReference>
<dbReference type="GO" id="GO:0006396">
    <property type="term" value="P:RNA processing"/>
    <property type="evidence" value="ECO:0007669"/>
    <property type="project" value="InterPro"/>
</dbReference>
<dbReference type="InterPro" id="IPR000999">
    <property type="entry name" value="RNase_III_dom"/>
</dbReference>
<sequence length="352" mass="39142">MSLRASCFNLSRRTLEKIPSGSCLAPARTALAWRRHQHGSAAKATKEDEEDSRWRPSRRTSSGPRPTATTSRPRTEYSTGHLTEHLNKVFAPLDFPHDLARRLLTHQHHADANSGHNGRFAFLGRRVIEMYTMLFLDSVPPSLLPPGLEFDVTAAQMLKTHLLGEHVARDWNIWTELRWVPNLPRPVGARRDRETDGQDREAEQEEFRRQLATLEGVERAKMMRYVGLYKVAGLAVEAIAGGIYHQFGGTVAHRIFHTRILPHLLLPGSTEGLPDSLHSYAIEISEKLGGSPTPEPTLPTPILPKHGPSVLESVSESVEEDGPSPAEEAYAPPSPLPPRPPTKESRKGDPIV</sequence>
<feature type="compositionally biased region" description="Pro residues" evidence="1">
    <location>
        <begin position="293"/>
        <end position="302"/>
    </location>
</feature>
<proteinExistence type="predicted"/>
<dbReference type="PANTHER" id="PTHR28160:SF1">
    <property type="entry name" value="LARGE RIBOSOMAL SUBUNIT PROTEIN ML57"/>
    <property type="match status" value="1"/>
</dbReference>
<name>A0A5C3MZ57_9AGAM</name>
<dbReference type="GO" id="GO:0005762">
    <property type="term" value="C:mitochondrial large ribosomal subunit"/>
    <property type="evidence" value="ECO:0007669"/>
    <property type="project" value="InterPro"/>
</dbReference>
<dbReference type="GO" id="GO:0003735">
    <property type="term" value="F:structural constituent of ribosome"/>
    <property type="evidence" value="ECO:0007669"/>
    <property type="project" value="InterPro"/>
</dbReference>
<dbReference type="GO" id="GO:0032543">
    <property type="term" value="P:mitochondrial translation"/>
    <property type="evidence" value="ECO:0007669"/>
    <property type="project" value="InterPro"/>
</dbReference>
<feature type="region of interest" description="Disordered" evidence="1">
    <location>
        <begin position="187"/>
        <end position="206"/>
    </location>
</feature>
<dbReference type="InterPro" id="IPR040030">
    <property type="entry name" value="Ribosomal_mL57"/>
</dbReference>
<dbReference type="OrthoDB" id="2281895at2759"/>
<dbReference type="SUPFAM" id="SSF69065">
    <property type="entry name" value="RNase III domain-like"/>
    <property type="match status" value="1"/>
</dbReference>
<evidence type="ECO:0000259" key="2">
    <source>
        <dbReference type="Pfam" id="PF14622"/>
    </source>
</evidence>
<feature type="domain" description="RNase III" evidence="2">
    <location>
        <begin position="98"/>
        <end position="263"/>
    </location>
</feature>
<evidence type="ECO:0000256" key="1">
    <source>
        <dbReference type="SAM" id="MobiDB-lite"/>
    </source>
</evidence>
<feature type="region of interest" description="Disordered" evidence="1">
    <location>
        <begin position="35"/>
        <end position="79"/>
    </location>
</feature>
<organism evidence="3 4">
    <name type="scientific">Heliocybe sulcata</name>
    <dbReference type="NCBI Taxonomy" id="5364"/>
    <lineage>
        <taxon>Eukaryota</taxon>
        <taxon>Fungi</taxon>
        <taxon>Dikarya</taxon>
        <taxon>Basidiomycota</taxon>
        <taxon>Agaricomycotina</taxon>
        <taxon>Agaricomycetes</taxon>
        <taxon>Gloeophyllales</taxon>
        <taxon>Gloeophyllaceae</taxon>
        <taxon>Heliocybe</taxon>
    </lineage>
</organism>
<feature type="compositionally biased region" description="Basic and acidic residues" evidence="1">
    <location>
        <begin position="341"/>
        <end position="352"/>
    </location>
</feature>
<evidence type="ECO:0000313" key="4">
    <source>
        <dbReference type="Proteomes" id="UP000305948"/>
    </source>
</evidence>
<protein>
    <recommendedName>
        <fullName evidence="2">RNase III domain-containing protein</fullName>
    </recommendedName>
</protein>
<keyword evidence="4" id="KW-1185">Reference proteome</keyword>
<dbReference type="GO" id="GO:0004525">
    <property type="term" value="F:ribonuclease III activity"/>
    <property type="evidence" value="ECO:0007669"/>
    <property type="project" value="InterPro"/>
</dbReference>
<dbReference type="EMBL" id="ML213516">
    <property type="protein sequence ID" value="TFK49476.1"/>
    <property type="molecule type" value="Genomic_DNA"/>
</dbReference>
<dbReference type="AlphaFoldDB" id="A0A5C3MZ57"/>
<gene>
    <name evidence="3" type="ORF">OE88DRAFT_1633124</name>
</gene>
<feature type="compositionally biased region" description="Basic and acidic residues" evidence="1">
    <location>
        <begin position="189"/>
        <end position="206"/>
    </location>
</feature>